<dbReference type="PROSITE" id="PS50088">
    <property type="entry name" value="ANK_REPEAT"/>
    <property type="match status" value="4"/>
</dbReference>
<protein>
    <recommendedName>
        <fullName evidence="6">Ankyrin repeat domain-containing protein</fullName>
    </recommendedName>
</protein>
<dbReference type="InterPro" id="IPR050776">
    <property type="entry name" value="Ank_Repeat/CDKN_Inhibitor"/>
</dbReference>
<evidence type="ECO:0008006" key="6">
    <source>
        <dbReference type="Google" id="ProtNLM"/>
    </source>
</evidence>
<gene>
    <name evidence="4" type="ORF">GJ689_03670</name>
</gene>
<dbReference type="AlphaFoldDB" id="A0A9X5ARE4"/>
<dbReference type="InterPro" id="IPR036770">
    <property type="entry name" value="Ankyrin_rpt-contain_sf"/>
</dbReference>
<dbReference type="PANTHER" id="PTHR24201:SF14">
    <property type="entry name" value="CYCLIN-DEPENDENT KINASE 4 INHIBITOR C-LIKE"/>
    <property type="match status" value="1"/>
</dbReference>
<feature type="repeat" description="ANK" evidence="3">
    <location>
        <begin position="96"/>
        <end position="128"/>
    </location>
</feature>
<dbReference type="Proteomes" id="UP000438991">
    <property type="component" value="Unassembled WGS sequence"/>
</dbReference>
<evidence type="ECO:0000256" key="2">
    <source>
        <dbReference type="ARBA" id="ARBA00023043"/>
    </source>
</evidence>
<dbReference type="SMART" id="SM00248">
    <property type="entry name" value="ANK"/>
    <property type="match status" value="7"/>
</dbReference>
<sequence length="376" mass="38972">MAGPLGQRPDRARLPQPVRSAMTASACRDSDALIAAVRCSAIDAVRALLAAGHDPNRPDPASGLTPLMFAAGLGDEPTAAALIAAGALLDALDRKAGAAALHKACQGAHTGVARQLVAAGASVDVQATSTGHTPLFEAIWFKADDIVALLLERSCRLSPTTYYGFTLEQHIAYAKSVSRGRDDADKLARIETLIGARRARDQAAAAAARLIAAVHAGDMAALKAALAAGEPIDRRYPIVGGFDDGHTALLVAARDGHADMVGVLIDAGADVNVVEPVFGAVPLHKATYNGHLDITRRLAAARGVNLNYQGPSNGYTPLHDALWHGFADCAAALLDAGARTDLVAWDGKRPVDLAAEKLGADDPLTRRLRDLAAAAT</sequence>
<feature type="repeat" description="ANK" evidence="3">
    <location>
        <begin position="313"/>
        <end position="345"/>
    </location>
</feature>
<keyword evidence="1" id="KW-0677">Repeat</keyword>
<organism evidence="4 5">
    <name type="scientific">Rhodoplanes serenus</name>
    <dbReference type="NCBI Taxonomy" id="200615"/>
    <lineage>
        <taxon>Bacteria</taxon>
        <taxon>Pseudomonadati</taxon>
        <taxon>Pseudomonadota</taxon>
        <taxon>Alphaproteobacteria</taxon>
        <taxon>Hyphomicrobiales</taxon>
        <taxon>Nitrobacteraceae</taxon>
        <taxon>Rhodoplanes</taxon>
    </lineage>
</organism>
<evidence type="ECO:0000313" key="5">
    <source>
        <dbReference type="Proteomes" id="UP000438991"/>
    </source>
</evidence>
<dbReference type="EMBL" id="WNKV01000002">
    <property type="protein sequence ID" value="MTW15304.1"/>
    <property type="molecule type" value="Genomic_DNA"/>
</dbReference>
<dbReference type="InterPro" id="IPR002110">
    <property type="entry name" value="Ankyrin_rpt"/>
</dbReference>
<feature type="repeat" description="ANK" evidence="3">
    <location>
        <begin position="62"/>
        <end position="94"/>
    </location>
</feature>
<keyword evidence="2 3" id="KW-0040">ANK repeat</keyword>
<comment type="caution">
    <text evidence="4">The sequence shown here is derived from an EMBL/GenBank/DDBJ whole genome shotgun (WGS) entry which is preliminary data.</text>
</comment>
<dbReference type="Gene3D" id="1.25.40.20">
    <property type="entry name" value="Ankyrin repeat-containing domain"/>
    <property type="match status" value="2"/>
</dbReference>
<dbReference type="SUPFAM" id="SSF48403">
    <property type="entry name" value="Ankyrin repeat"/>
    <property type="match status" value="1"/>
</dbReference>
<dbReference type="Pfam" id="PF12796">
    <property type="entry name" value="Ank_2"/>
    <property type="match status" value="2"/>
</dbReference>
<name>A0A9X5ARE4_9BRAD</name>
<dbReference type="PROSITE" id="PS50297">
    <property type="entry name" value="ANK_REP_REGION"/>
    <property type="match status" value="4"/>
</dbReference>
<reference evidence="4 5" key="1">
    <citation type="submission" date="2019-11" db="EMBL/GenBank/DDBJ databases">
        <title>Whole-genome sequence of Rhodoplanes serenus DSM 18633, type strain.</title>
        <authorList>
            <person name="Kyndt J.A."/>
            <person name="Meyer T.E."/>
        </authorList>
    </citation>
    <scope>NUCLEOTIDE SEQUENCE [LARGE SCALE GENOMIC DNA]</scope>
    <source>
        <strain evidence="4 5">DSM 18633</strain>
    </source>
</reference>
<evidence type="ECO:0000256" key="1">
    <source>
        <dbReference type="ARBA" id="ARBA00022737"/>
    </source>
</evidence>
<accession>A0A9X5ARE4</accession>
<evidence type="ECO:0000313" key="4">
    <source>
        <dbReference type="EMBL" id="MTW15304.1"/>
    </source>
</evidence>
<evidence type="ECO:0000256" key="3">
    <source>
        <dbReference type="PROSITE-ProRule" id="PRU00023"/>
    </source>
</evidence>
<dbReference type="PANTHER" id="PTHR24201">
    <property type="entry name" value="ANK_REP_REGION DOMAIN-CONTAINING PROTEIN"/>
    <property type="match status" value="1"/>
</dbReference>
<proteinExistence type="predicted"/>
<feature type="repeat" description="ANK" evidence="3">
    <location>
        <begin position="244"/>
        <end position="276"/>
    </location>
</feature>